<keyword evidence="3 4" id="KW-0408">Iron</keyword>
<keyword evidence="1 4" id="KW-0349">Heme</keyword>
<evidence type="ECO:0000256" key="1">
    <source>
        <dbReference type="ARBA" id="ARBA00022617"/>
    </source>
</evidence>
<dbReference type="EMBL" id="BMLS01000001">
    <property type="protein sequence ID" value="GGO64292.1"/>
    <property type="molecule type" value="Genomic_DNA"/>
</dbReference>
<evidence type="ECO:0000313" key="8">
    <source>
        <dbReference type="Proteomes" id="UP000606935"/>
    </source>
</evidence>
<dbReference type="Gene3D" id="1.10.760.10">
    <property type="entry name" value="Cytochrome c-like domain"/>
    <property type="match status" value="1"/>
</dbReference>
<comment type="caution">
    <text evidence="7">The sequence shown here is derived from an EMBL/GenBank/DDBJ whole genome shotgun (WGS) entry which is preliminary data.</text>
</comment>
<accession>A0A917YTW1</accession>
<dbReference type="InterPro" id="IPR009056">
    <property type="entry name" value="Cyt_c-like_dom"/>
</dbReference>
<evidence type="ECO:0000259" key="6">
    <source>
        <dbReference type="PROSITE" id="PS51007"/>
    </source>
</evidence>
<feature type="chain" id="PRO_5038123250" description="Cytochrome c domain-containing protein" evidence="5">
    <location>
        <begin position="19"/>
        <end position="157"/>
    </location>
</feature>
<dbReference type="InterPro" id="IPR036909">
    <property type="entry name" value="Cyt_c-like_dom_sf"/>
</dbReference>
<feature type="signal peptide" evidence="5">
    <location>
        <begin position="1"/>
        <end position="18"/>
    </location>
</feature>
<dbReference type="GO" id="GO:0020037">
    <property type="term" value="F:heme binding"/>
    <property type="evidence" value="ECO:0007669"/>
    <property type="project" value="InterPro"/>
</dbReference>
<keyword evidence="2 4" id="KW-0479">Metal-binding</keyword>
<name>A0A917YTW1_9ALTE</name>
<evidence type="ECO:0000256" key="2">
    <source>
        <dbReference type="ARBA" id="ARBA00022723"/>
    </source>
</evidence>
<evidence type="ECO:0000313" key="7">
    <source>
        <dbReference type="EMBL" id="GGO64292.1"/>
    </source>
</evidence>
<dbReference type="AlphaFoldDB" id="A0A917YTW1"/>
<dbReference type="Proteomes" id="UP000606935">
    <property type="component" value="Unassembled WGS sequence"/>
</dbReference>
<feature type="domain" description="Cytochrome c" evidence="6">
    <location>
        <begin position="21"/>
        <end position="123"/>
    </location>
</feature>
<dbReference type="SUPFAM" id="SSF46626">
    <property type="entry name" value="Cytochrome c"/>
    <property type="match status" value="1"/>
</dbReference>
<evidence type="ECO:0000256" key="4">
    <source>
        <dbReference type="PROSITE-ProRule" id="PRU00433"/>
    </source>
</evidence>
<dbReference type="GO" id="GO:0046872">
    <property type="term" value="F:metal ion binding"/>
    <property type="evidence" value="ECO:0007669"/>
    <property type="project" value="UniProtKB-KW"/>
</dbReference>
<reference evidence="7" key="1">
    <citation type="journal article" date="2014" name="Int. J. Syst. Evol. Microbiol.">
        <title>Complete genome sequence of Corynebacterium casei LMG S-19264T (=DSM 44701T), isolated from a smear-ripened cheese.</title>
        <authorList>
            <consortium name="US DOE Joint Genome Institute (JGI-PGF)"/>
            <person name="Walter F."/>
            <person name="Albersmeier A."/>
            <person name="Kalinowski J."/>
            <person name="Ruckert C."/>
        </authorList>
    </citation>
    <scope>NUCLEOTIDE SEQUENCE</scope>
    <source>
        <strain evidence="7">CGMCC 1.7086</strain>
    </source>
</reference>
<evidence type="ECO:0000256" key="3">
    <source>
        <dbReference type="ARBA" id="ARBA00023004"/>
    </source>
</evidence>
<keyword evidence="8" id="KW-1185">Reference proteome</keyword>
<dbReference type="GO" id="GO:0009055">
    <property type="term" value="F:electron transfer activity"/>
    <property type="evidence" value="ECO:0007669"/>
    <property type="project" value="InterPro"/>
</dbReference>
<proteinExistence type="predicted"/>
<dbReference type="PROSITE" id="PS51007">
    <property type="entry name" value="CYTC"/>
    <property type="match status" value="1"/>
</dbReference>
<protein>
    <recommendedName>
        <fullName evidence="6">Cytochrome c domain-containing protein</fullName>
    </recommendedName>
</protein>
<reference evidence="7" key="2">
    <citation type="submission" date="2020-09" db="EMBL/GenBank/DDBJ databases">
        <authorList>
            <person name="Sun Q."/>
            <person name="Zhou Y."/>
        </authorList>
    </citation>
    <scope>NUCLEOTIDE SEQUENCE</scope>
    <source>
        <strain evidence="7">CGMCC 1.7086</strain>
    </source>
</reference>
<organism evidence="7 8">
    <name type="scientific">Bowmanella pacifica</name>
    <dbReference type="NCBI Taxonomy" id="502051"/>
    <lineage>
        <taxon>Bacteria</taxon>
        <taxon>Pseudomonadati</taxon>
        <taxon>Pseudomonadota</taxon>
        <taxon>Gammaproteobacteria</taxon>
        <taxon>Alteromonadales</taxon>
        <taxon>Alteromonadaceae</taxon>
        <taxon>Bowmanella</taxon>
    </lineage>
</organism>
<gene>
    <name evidence="7" type="ORF">GCM10010982_03340</name>
</gene>
<keyword evidence="5" id="KW-0732">Signal</keyword>
<sequence length="157" mass="16965">MKIAIVSVMMVLACQSVAAESAVDRGRYLVKIAGCTDCHTKDYALLGGKVAEAQWLLGDQVGFAGPWGVSYAGNLRLKVASMDWSQWLARIQMGGLPPMPWPSLQAMTREDQKAIYTYIRALGPAGEAAPANRIPGQPIETPYILFVPQMPGSQKGQ</sequence>
<dbReference type="RefSeq" id="WP_188689385.1">
    <property type="nucleotide sequence ID" value="NZ_BMLS01000001.1"/>
</dbReference>
<evidence type="ECO:0000256" key="5">
    <source>
        <dbReference type="SAM" id="SignalP"/>
    </source>
</evidence>